<sequence length="69" mass="7783">MVVCLSRSKTVRIKFSERIIEAIDMLVARGLYPSRSAFIRTAVRELLKKEIERRAIASHTLPAVSDSPV</sequence>
<dbReference type="EMBL" id="DSEU01000060">
    <property type="protein sequence ID" value="HEM67655.1"/>
    <property type="molecule type" value="Genomic_DNA"/>
</dbReference>
<dbReference type="InterPro" id="IPR041088">
    <property type="entry name" value="RHH_8"/>
</dbReference>
<dbReference type="GO" id="GO:0006355">
    <property type="term" value="P:regulation of DNA-templated transcription"/>
    <property type="evidence" value="ECO:0007669"/>
    <property type="project" value="InterPro"/>
</dbReference>
<dbReference type="InterPro" id="IPR013321">
    <property type="entry name" value="Arc_rbn_hlx_hlx"/>
</dbReference>
<dbReference type="CDD" id="cd22231">
    <property type="entry name" value="RHH_NikR_HicB-like"/>
    <property type="match status" value="1"/>
</dbReference>
<proteinExistence type="predicted"/>
<reference evidence="1" key="1">
    <citation type="journal article" date="2020" name="mSystems">
        <title>Genome- and Community-Level Interaction Insights into Carbon Utilization and Element Cycling Functions of Hydrothermarchaeota in Hydrothermal Sediment.</title>
        <authorList>
            <person name="Zhou Z."/>
            <person name="Liu Y."/>
            <person name="Xu W."/>
            <person name="Pan J."/>
            <person name="Luo Z.H."/>
            <person name="Li M."/>
        </authorList>
    </citation>
    <scope>NUCLEOTIDE SEQUENCE [LARGE SCALE GENOMIC DNA]</scope>
    <source>
        <strain evidence="1">SpSt-125</strain>
    </source>
</reference>
<dbReference type="AlphaFoldDB" id="A0A7J2U5I9"/>
<dbReference type="InterPro" id="IPR010985">
    <property type="entry name" value="Ribbon_hlx_hlx"/>
</dbReference>
<dbReference type="SUPFAM" id="SSF47598">
    <property type="entry name" value="Ribbon-helix-helix"/>
    <property type="match status" value="1"/>
</dbReference>
<evidence type="ECO:0000313" key="1">
    <source>
        <dbReference type="EMBL" id="HEM67655.1"/>
    </source>
</evidence>
<dbReference type="PANTHER" id="PTHR36215">
    <property type="entry name" value="BLL4998 PROTEIN"/>
    <property type="match status" value="1"/>
</dbReference>
<gene>
    <name evidence="1" type="ORF">ENO26_08885</name>
</gene>
<name>A0A7J2U5I9_9CREN</name>
<dbReference type="Pfam" id="PF17723">
    <property type="entry name" value="RHH_8"/>
    <property type="match status" value="1"/>
</dbReference>
<dbReference type="PANTHER" id="PTHR36215:SF1">
    <property type="entry name" value="BLL4998 PROTEIN"/>
    <property type="match status" value="1"/>
</dbReference>
<comment type="caution">
    <text evidence="1">The sequence shown here is derived from an EMBL/GenBank/DDBJ whole genome shotgun (WGS) entry which is preliminary data.</text>
</comment>
<accession>A0A7J2U5I9</accession>
<organism evidence="1">
    <name type="scientific">Ignisphaera aggregans</name>
    <dbReference type="NCBI Taxonomy" id="334771"/>
    <lineage>
        <taxon>Archaea</taxon>
        <taxon>Thermoproteota</taxon>
        <taxon>Thermoprotei</taxon>
        <taxon>Desulfurococcales</taxon>
        <taxon>Desulfurococcaceae</taxon>
        <taxon>Ignisphaera</taxon>
    </lineage>
</organism>
<dbReference type="Gene3D" id="1.10.1220.10">
    <property type="entry name" value="Met repressor-like"/>
    <property type="match status" value="1"/>
</dbReference>
<protein>
    <submittedName>
        <fullName evidence="1">Ribbon-helix-helix protein, CopG family</fullName>
    </submittedName>
</protein>